<proteinExistence type="predicted"/>
<dbReference type="PANTHER" id="PTHR15272:SF0">
    <property type="entry name" value="CHROMATIN ASSEMBLY FACTOR 1 SUBUNIT A"/>
    <property type="match status" value="1"/>
</dbReference>
<feature type="compositionally biased region" description="Basic and acidic residues" evidence="7">
    <location>
        <begin position="129"/>
        <end position="150"/>
    </location>
</feature>
<accession>A0A6A4WZ71</accession>
<feature type="domain" description="Chromatin assembly factor 1 subunit A dimerization" evidence="9">
    <location>
        <begin position="577"/>
        <end position="646"/>
    </location>
</feature>
<evidence type="ECO:0000259" key="9">
    <source>
        <dbReference type="Pfam" id="PF12253"/>
    </source>
</evidence>
<evidence type="ECO:0000256" key="6">
    <source>
        <dbReference type="ARBA" id="ARBA00023242"/>
    </source>
</evidence>
<dbReference type="OrthoDB" id="79480at2759"/>
<dbReference type="Pfam" id="PF12253">
    <property type="entry name" value="CAF1A_dimeriz"/>
    <property type="match status" value="1"/>
</dbReference>
<sequence>MPGNVKAAVPKKPKTTEPECVEVTSSSDEPRATSPRRRSRALLDKFVRVESPVPEVSTSCDVVDLTSEDKENRAEPLPKDEVDAASDGDVLASGDAVMEKKSESEPVKTSDKADMSEKATVSDDTAMVSEKEEVQPADNLETKSDNKHDVSLSNAIATPKEKKSQSVDESDVSQPKPEEATRTSESAMTVDKDGDAAMSELEDQPAADEKTPHADSASAKTTGADTADDSDSAKAPEPPADSADDSAKATERPVDSAVDSAPADSSDSEKDDDADDESADDVEVLDDAKPKSAEEGAASGADAQSSSAPTTPSTKRIVVTKKKTPKQLERERIRAKREQEKLEEKQRRREEKQRIRKEKHEQKEKERKEKEEKREKERKEKEEKKEKERQEKEKEKLEKQRQKEAEKQKLIDEKRQAKEEEKNRKEEEKRKAEEEEQRKLQKAKSMFSSFFVKKPPKEAEAEQEEQKDDDNKLFQEFRVKEDMVLAPGARTALSAGQSSQLEQALAAPERPPRDRLYLSELRSGHRQPQSRSRTLPPLQKDLEIIEEDEDEERELDGLGQNIDLSTAAATARKLRYKLLMFHENRRPAYWGTWSKRCPVVSGRRPLGKAEILNYEEDSDDDWEEEDPNGESLSGSEKEVESEDDYEVDNEYFVPHGYLSDEEIKDEEEMISPEAQKARLKEKGEEFEKEMKKKTTALKPRLIGCVWRDDTNTDPMFQQLLKLLRPFAVRALSTLPVPTVASGEVASTPLAGPSPSETPASSAQTGLKFLKKFPSEALLPLARLVHGSTRGKPFLVREFAAFWKRRVHGGSPRKADPAAAAAAAGQTPPSTAEGTPTGGPLLSKKKIEDKLVAIASYTRCTAEGPLQGRCCWMVNDDVLASLDVELPLPSQWKWITKTAARQSKGATPGVSPTGAGAEVATVPTPERARAATSLITKFAKVVTAEQARSELLSPPPAKRKIVPTKLISPQGPAAGQPAQPGIATFFKARY</sequence>
<keyword evidence="6" id="KW-0539">Nucleus</keyword>
<comment type="caution">
    <text evidence="10">The sequence shown here is derived from an EMBL/GenBank/DDBJ whole genome shotgun (WGS) entry which is preliminary data.</text>
</comment>
<feature type="region of interest" description="Disordered" evidence="7">
    <location>
        <begin position="1"/>
        <end position="39"/>
    </location>
</feature>
<evidence type="ECO:0000256" key="7">
    <source>
        <dbReference type="SAM" id="MobiDB-lite"/>
    </source>
</evidence>
<feature type="region of interest" description="Disordered" evidence="7">
    <location>
        <begin position="612"/>
        <end position="645"/>
    </location>
</feature>
<protein>
    <submittedName>
        <fullName evidence="10">Chromatin assembly factor 1 subunit A-B</fullName>
    </submittedName>
</protein>
<dbReference type="GO" id="GO:0006260">
    <property type="term" value="P:DNA replication"/>
    <property type="evidence" value="ECO:0007669"/>
    <property type="project" value="UniProtKB-KW"/>
</dbReference>
<evidence type="ECO:0000313" key="11">
    <source>
        <dbReference type="Proteomes" id="UP000440578"/>
    </source>
</evidence>
<keyword evidence="4" id="KW-0143">Chaperone</keyword>
<dbReference type="AlphaFoldDB" id="A0A6A4WZ71"/>
<name>A0A6A4WZ71_AMPAM</name>
<dbReference type="GO" id="GO:0033186">
    <property type="term" value="C:CAF-1 complex"/>
    <property type="evidence" value="ECO:0007669"/>
    <property type="project" value="TreeGrafter"/>
</dbReference>
<feature type="region of interest" description="Disordered" evidence="7">
    <location>
        <begin position="743"/>
        <end position="762"/>
    </location>
</feature>
<feature type="region of interest" description="Disordered" evidence="7">
    <location>
        <begin position="52"/>
        <end position="475"/>
    </location>
</feature>
<feature type="compositionally biased region" description="Acidic residues" evidence="7">
    <location>
        <begin position="613"/>
        <end position="628"/>
    </location>
</feature>
<feature type="compositionally biased region" description="Acidic residues" evidence="7">
    <location>
        <begin position="269"/>
        <end position="285"/>
    </location>
</feature>
<feature type="compositionally biased region" description="Low complexity" evidence="7">
    <location>
        <begin position="295"/>
        <end position="314"/>
    </location>
</feature>
<keyword evidence="3" id="KW-0227">DNA damage</keyword>
<evidence type="ECO:0000313" key="10">
    <source>
        <dbReference type="EMBL" id="KAF0307788.1"/>
    </source>
</evidence>
<feature type="domain" description="Chromatin assembly factor 1 p150 subunit acidic region" evidence="8">
    <location>
        <begin position="356"/>
        <end position="484"/>
    </location>
</feature>
<dbReference type="GO" id="GO:0006334">
    <property type="term" value="P:nucleosome assembly"/>
    <property type="evidence" value="ECO:0007669"/>
    <property type="project" value="TreeGrafter"/>
</dbReference>
<reference evidence="10 11" key="1">
    <citation type="submission" date="2019-07" db="EMBL/GenBank/DDBJ databases">
        <title>Draft genome assembly of a fouling barnacle, Amphibalanus amphitrite (Darwin, 1854): The first reference genome for Thecostraca.</title>
        <authorList>
            <person name="Kim W."/>
        </authorList>
    </citation>
    <scope>NUCLEOTIDE SEQUENCE [LARGE SCALE GENOMIC DNA]</scope>
    <source>
        <strain evidence="10">SNU_AA5</strain>
        <tissue evidence="10">Soma without cirri and trophi</tissue>
    </source>
</reference>
<evidence type="ECO:0000256" key="4">
    <source>
        <dbReference type="ARBA" id="ARBA00023186"/>
    </source>
</evidence>
<evidence type="ECO:0000259" key="8">
    <source>
        <dbReference type="Pfam" id="PF11600"/>
    </source>
</evidence>
<feature type="region of interest" description="Disordered" evidence="7">
    <location>
        <begin position="490"/>
        <end position="541"/>
    </location>
</feature>
<feature type="region of interest" description="Disordered" evidence="7">
    <location>
        <begin position="808"/>
        <end position="841"/>
    </location>
</feature>
<evidence type="ECO:0000256" key="5">
    <source>
        <dbReference type="ARBA" id="ARBA00023204"/>
    </source>
</evidence>
<comment type="subcellular location">
    <subcellularLocation>
        <location evidence="1">Nucleus</location>
    </subcellularLocation>
</comment>
<gene>
    <name evidence="10" type="primary">chaf1a-b</name>
    <name evidence="10" type="ORF">FJT64_020976</name>
</gene>
<dbReference type="Proteomes" id="UP000440578">
    <property type="component" value="Unassembled WGS sequence"/>
</dbReference>
<dbReference type="GO" id="GO:0006281">
    <property type="term" value="P:DNA repair"/>
    <property type="evidence" value="ECO:0007669"/>
    <property type="project" value="UniProtKB-KW"/>
</dbReference>
<feature type="compositionally biased region" description="Low complexity" evidence="7">
    <location>
        <begin position="255"/>
        <end position="265"/>
    </location>
</feature>
<evidence type="ECO:0000256" key="1">
    <source>
        <dbReference type="ARBA" id="ARBA00004123"/>
    </source>
</evidence>
<dbReference type="EMBL" id="VIIS01000544">
    <property type="protein sequence ID" value="KAF0307788.1"/>
    <property type="molecule type" value="Genomic_DNA"/>
</dbReference>
<evidence type="ECO:0000256" key="3">
    <source>
        <dbReference type="ARBA" id="ARBA00022763"/>
    </source>
</evidence>
<dbReference type="InterPro" id="IPR021644">
    <property type="entry name" value="CAF-1_p150_acidic"/>
</dbReference>
<keyword evidence="2" id="KW-0235">DNA replication</keyword>
<organism evidence="10 11">
    <name type="scientific">Amphibalanus amphitrite</name>
    <name type="common">Striped barnacle</name>
    <name type="synonym">Balanus amphitrite</name>
    <dbReference type="NCBI Taxonomy" id="1232801"/>
    <lineage>
        <taxon>Eukaryota</taxon>
        <taxon>Metazoa</taxon>
        <taxon>Ecdysozoa</taxon>
        <taxon>Arthropoda</taxon>
        <taxon>Crustacea</taxon>
        <taxon>Multicrustacea</taxon>
        <taxon>Cirripedia</taxon>
        <taxon>Thoracica</taxon>
        <taxon>Thoracicalcarea</taxon>
        <taxon>Balanomorpha</taxon>
        <taxon>Balanoidea</taxon>
        <taxon>Balanidae</taxon>
        <taxon>Amphibalaninae</taxon>
        <taxon>Amphibalanus</taxon>
    </lineage>
</organism>
<dbReference type="PANTHER" id="PTHR15272">
    <property type="entry name" value="CHROMATIN ASSEMBLY FACTOR 1 SUBUNIT A CAF-1 SUBUNIT A"/>
    <property type="match status" value="1"/>
</dbReference>
<dbReference type="GO" id="GO:0005634">
    <property type="term" value="C:nucleus"/>
    <property type="evidence" value="ECO:0007669"/>
    <property type="project" value="UniProtKB-SubCell"/>
</dbReference>
<feature type="compositionally biased region" description="Basic and acidic residues" evidence="7">
    <location>
        <begin position="326"/>
        <end position="439"/>
    </location>
</feature>
<dbReference type="Pfam" id="PF11600">
    <property type="entry name" value="CAF1A_acidic"/>
    <property type="match status" value="1"/>
</dbReference>
<evidence type="ECO:0000256" key="2">
    <source>
        <dbReference type="ARBA" id="ARBA00022705"/>
    </source>
</evidence>
<feature type="compositionally biased region" description="Basic and acidic residues" evidence="7">
    <location>
        <begin position="67"/>
        <end position="82"/>
    </location>
</feature>
<keyword evidence="5" id="KW-0234">DNA repair</keyword>
<dbReference type="InterPro" id="IPR022043">
    <property type="entry name" value="CAF1A_DD"/>
</dbReference>
<feature type="compositionally biased region" description="Low complexity" evidence="7">
    <location>
        <begin position="214"/>
        <end position="225"/>
    </location>
</feature>
<keyword evidence="11" id="KW-1185">Reference proteome</keyword>
<feature type="compositionally biased region" description="Basic and acidic residues" evidence="7">
    <location>
        <begin position="97"/>
        <end position="121"/>
    </location>
</feature>
<feature type="compositionally biased region" description="Basic and acidic residues" evidence="7">
    <location>
        <begin position="245"/>
        <end position="254"/>
    </location>
</feature>